<dbReference type="RefSeq" id="XP_030377806.1">
    <property type="nucleotide sequence ID" value="XM_030521946.1"/>
</dbReference>
<name>A0A6J2TMK1_DROLE</name>
<dbReference type="Proteomes" id="UP000504634">
    <property type="component" value="Unplaced"/>
</dbReference>
<gene>
    <name evidence="3" type="primary">LOC115626567</name>
</gene>
<sequence>MQNIVDREWYKLQADWLQKTHFADDDYQSKMFKILAFLSGYGLLLVLAQEFPSDVELSELTPEEQVTMEPKINWLPVWVPPEVHEQDFLARQARDVEPEIAITLNPDAVESLTIEPLKEEHDTTTVAPLEERERDGDGECPSTTQRGLMKLIRDARSLLPADSLRNILANAVSDPEVRQLITLLRGDDFRARVARLRSTKEHNSLLEFICKRLRLNYDYYVDWARIFLSIQQTVEPTKPLPNRRRGVRGLLLDLRDELPRKALRDLYSRQLAADGQLATAVRLIRSTEFRRLLREYRARREYREVRALLERAGVPLQQVLQLVASALGWGNVDLGGETLILNV</sequence>
<evidence type="ECO:0000313" key="3">
    <source>
        <dbReference type="RefSeq" id="XP_030377806.1"/>
    </source>
</evidence>
<dbReference type="OrthoDB" id="7882129at2759"/>
<dbReference type="InterPro" id="IPR010629">
    <property type="entry name" value="Ins_allergen"/>
</dbReference>
<evidence type="ECO:0000313" key="2">
    <source>
        <dbReference type="Proteomes" id="UP000504634"/>
    </source>
</evidence>
<organism evidence="2 3">
    <name type="scientific">Drosophila lebanonensis</name>
    <name type="common">Fruit fly</name>
    <name type="synonym">Scaptodrosophila lebanonensis</name>
    <dbReference type="NCBI Taxonomy" id="7225"/>
    <lineage>
        <taxon>Eukaryota</taxon>
        <taxon>Metazoa</taxon>
        <taxon>Ecdysozoa</taxon>
        <taxon>Arthropoda</taxon>
        <taxon>Hexapoda</taxon>
        <taxon>Insecta</taxon>
        <taxon>Pterygota</taxon>
        <taxon>Neoptera</taxon>
        <taxon>Endopterygota</taxon>
        <taxon>Diptera</taxon>
        <taxon>Brachycera</taxon>
        <taxon>Muscomorpha</taxon>
        <taxon>Ephydroidea</taxon>
        <taxon>Drosophilidae</taxon>
        <taxon>Scaptodrosophila</taxon>
    </lineage>
</organism>
<dbReference type="AlphaFoldDB" id="A0A6J2TMK1"/>
<evidence type="ECO:0000256" key="1">
    <source>
        <dbReference type="SAM" id="MobiDB-lite"/>
    </source>
</evidence>
<reference evidence="3" key="1">
    <citation type="submission" date="2025-08" db="UniProtKB">
        <authorList>
            <consortium name="RefSeq"/>
        </authorList>
    </citation>
    <scope>IDENTIFICATION</scope>
    <source>
        <strain evidence="3">11010-0011.00</strain>
        <tissue evidence="3">Whole body</tissue>
    </source>
</reference>
<feature type="compositionally biased region" description="Basic and acidic residues" evidence="1">
    <location>
        <begin position="120"/>
        <end position="137"/>
    </location>
</feature>
<dbReference type="PANTHER" id="PTHR21163">
    <property type="entry name" value="PROTEIN G12"/>
    <property type="match status" value="1"/>
</dbReference>
<feature type="region of interest" description="Disordered" evidence="1">
    <location>
        <begin position="120"/>
        <end position="142"/>
    </location>
</feature>
<accession>A0A6J2TMK1</accession>
<dbReference type="PANTHER" id="PTHR21163:SF0">
    <property type="entry name" value="GH08205P-RELATED"/>
    <property type="match status" value="1"/>
</dbReference>
<protein>
    <submittedName>
        <fullName evidence="3">Uncharacterized protein LOC115626567</fullName>
    </submittedName>
</protein>
<dbReference type="Pfam" id="PF06757">
    <property type="entry name" value="Ins_allergen_rp"/>
    <property type="match status" value="1"/>
</dbReference>
<keyword evidence="2" id="KW-1185">Reference proteome</keyword>
<dbReference type="GeneID" id="115626567"/>
<proteinExistence type="predicted"/>